<sequence>MSDPDPHLTKPAPVHVAVEAEADHDATRNDLKREIVALREEVSKLNNHKFLRVYAQFWRLIGFQLLRGMAFGLGSVVGATILVSVVAYLLSQIDFIPILAEWAAELDVEFDEEKTEAEVEQQVEEQLPAPEGGGVSPPENAPQTEPGEIPPANAD</sequence>
<evidence type="ECO:0000313" key="4">
    <source>
        <dbReference type="EMBL" id="SIO16792.1"/>
    </source>
</evidence>
<proteinExistence type="predicted"/>
<accession>A0A1N6HAI1</accession>
<dbReference type="AlphaFoldDB" id="A0A1N6HAI1"/>
<protein>
    <submittedName>
        <fullName evidence="4">Uncharacterized protein</fullName>
    </submittedName>
</protein>
<dbReference type="Proteomes" id="UP000184932">
    <property type="component" value="Unassembled WGS sequence"/>
</dbReference>
<keyword evidence="1" id="KW-0175">Coiled coil</keyword>
<dbReference type="EMBL" id="FSRL01000001">
    <property type="protein sequence ID" value="SIO16792.1"/>
    <property type="molecule type" value="Genomic_DNA"/>
</dbReference>
<evidence type="ECO:0000256" key="2">
    <source>
        <dbReference type="SAM" id="MobiDB-lite"/>
    </source>
</evidence>
<gene>
    <name evidence="4" type="ORF">SAMN05444002_3216</name>
</gene>
<dbReference type="Pfam" id="PF18910">
    <property type="entry name" value="DUF5665"/>
    <property type="match status" value="1"/>
</dbReference>
<reference evidence="5" key="1">
    <citation type="submission" date="2016-11" db="EMBL/GenBank/DDBJ databases">
        <authorList>
            <person name="Varghese N."/>
            <person name="Submissions S."/>
        </authorList>
    </citation>
    <scope>NUCLEOTIDE SEQUENCE [LARGE SCALE GENOMIC DNA]</scope>
    <source>
        <strain evidence="5">DSM 29440</strain>
    </source>
</reference>
<feature type="coiled-coil region" evidence="1">
    <location>
        <begin position="21"/>
        <end position="48"/>
    </location>
</feature>
<feature type="transmembrane region" description="Helical" evidence="3">
    <location>
        <begin position="69"/>
        <end position="90"/>
    </location>
</feature>
<dbReference type="RefSeq" id="WP_074257141.1">
    <property type="nucleotide sequence ID" value="NZ_FSRL01000001.1"/>
</dbReference>
<keyword evidence="5" id="KW-1185">Reference proteome</keyword>
<feature type="compositionally biased region" description="Acidic residues" evidence="2">
    <location>
        <begin position="113"/>
        <end position="123"/>
    </location>
</feature>
<keyword evidence="3" id="KW-1133">Transmembrane helix</keyword>
<evidence type="ECO:0000313" key="5">
    <source>
        <dbReference type="Proteomes" id="UP000184932"/>
    </source>
</evidence>
<evidence type="ECO:0000256" key="3">
    <source>
        <dbReference type="SAM" id="Phobius"/>
    </source>
</evidence>
<name>A0A1N6HAI1_9RHOB</name>
<feature type="region of interest" description="Disordered" evidence="2">
    <location>
        <begin position="113"/>
        <end position="155"/>
    </location>
</feature>
<evidence type="ECO:0000256" key="1">
    <source>
        <dbReference type="SAM" id="Coils"/>
    </source>
</evidence>
<dbReference type="InterPro" id="IPR043723">
    <property type="entry name" value="DUF5665"/>
</dbReference>
<keyword evidence="3" id="KW-0472">Membrane</keyword>
<organism evidence="4 5">
    <name type="scientific">Vannielia litorea</name>
    <dbReference type="NCBI Taxonomy" id="1217970"/>
    <lineage>
        <taxon>Bacteria</taxon>
        <taxon>Pseudomonadati</taxon>
        <taxon>Pseudomonadota</taxon>
        <taxon>Alphaproteobacteria</taxon>
        <taxon>Rhodobacterales</taxon>
        <taxon>Paracoccaceae</taxon>
        <taxon>Vannielia</taxon>
    </lineage>
</organism>
<keyword evidence="3" id="KW-0812">Transmembrane</keyword>
<dbReference type="STRING" id="1217970.SAMN05444002_3216"/>